<dbReference type="eggNOG" id="COG1256">
    <property type="taxonomic scope" value="Bacteria"/>
</dbReference>
<evidence type="ECO:0000256" key="3">
    <source>
        <dbReference type="ARBA" id="ARBA00009677"/>
    </source>
</evidence>
<comment type="subcellular location">
    <subcellularLocation>
        <location evidence="1">Bacterial flagellum</location>
    </subcellularLocation>
    <subcellularLocation>
        <location evidence="2">Secreted</location>
    </subcellularLocation>
</comment>
<evidence type="ECO:0000259" key="8">
    <source>
        <dbReference type="Pfam" id="PF22638"/>
    </source>
</evidence>
<evidence type="ECO:0000313" key="10">
    <source>
        <dbReference type="EMBL" id="ERK04929.1"/>
    </source>
</evidence>
<dbReference type="Pfam" id="PF07196">
    <property type="entry name" value="Flagellin_IN"/>
    <property type="match status" value="1"/>
</dbReference>
<keyword evidence="9" id="KW-0966">Cell projection</keyword>
<dbReference type="Pfam" id="PF22638">
    <property type="entry name" value="FlgK_D1"/>
    <property type="match status" value="1"/>
</dbReference>
<dbReference type="PRINTS" id="PR01005">
    <property type="entry name" value="FLGHOOKAP1"/>
</dbReference>
<comment type="similarity">
    <text evidence="3">Belongs to the flagella basal body rod proteins family.</text>
</comment>
<keyword evidence="12" id="KW-1185">Reference proteome</keyword>
<dbReference type="AlphaFoldDB" id="U1GSP9"/>
<evidence type="ECO:0000313" key="12">
    <source>
        <dbReference type="Proteomes" id="UP000016646"/>
    </source>
</evidence>
<accession>U1GSP9</accession>
<evidence type="ECO:0000256" key="6">
    <source>
        <dbReference type="ARBA" id="ARBA00023143"/>
    </source>
</evidence>
<proteinExistence type="inferred from homology"/>
<dbReference type="InterPro" id="IPR002371">
    <property type="entry name" value="FlgK"/>
</dbReference>
<dbReference type="GO" id="GO:0005576">
    <property type="term" value="C:extracellular region"/>
    <property type="evidence" value="ECO:0007669"/>
    <property type="project" value="UniProtKB-SubCell"/>
</dbReference>
<evidence type="ECO:0000313" key="11">
    <source>
        <dbReference type="Proteomes" id="UP000016412"/>
    </source>
</evidence>
<keyword evidence="9" id="KW-0282">Flagellum</keyword>
<dbReference type="PANTHER" id="PTHR30033">
    <property type="entry name" value="FLAGELLAR HOOK-ASSOCIATED PROTEIN 1"/>
    <property type="match status" value="1"/>
</dbReference>
<evidence type="ECO:0000256" key="1">
    <source>
        <dbReference type="ARBA" id="ARBA00004365"/>
    </source>
</evidence>
<gene>
    <name evidence="10" type="primary">flgK</name>
    <name evidence="10" type="ORF">HMPREF0860_1246</name>
    <name evidence="9" type="ORF">HMPREF1325_1108</name>
</gene>
<dbReference type="STRING" id="1125725.HMPREF1325_1108"/>
<feature type="domain" description="Flagellar hook-associated protein FlgK helical" evidence="8">
    <location>
        <begin position="103"/>
        <end position="330"/>
    </location>
</feature>
<dbReference type="RefSeq" id="WP_021331381.1">
    <property type="nucleotide sequence ID" value="NZ_AUZJ01000064.1"/>
</dbReference>
<dbReference type="EMBL" id="AUZJ01000064">
    <property type="protein sequence ID" value="ERF59649.1"/>
    <property type="molecule type" value="Genomic_DNA"/>
</dbReference>
<organism evidence="9 11">
    <name type="scientific">Treponema socranskii subsp. socranskii VPI DR56BR1116 = ATCC 35536</name>
    <dbReference type="NCBI Taxonomy" id="1125725"/>
    <lineage>
        <taxon>Bacteria</taxon>
        <taxon>Pseudomonadati</taxon>
        <taxon>Spirochaetota</taxon>
        <taxon>Spirochaetia</taxon>
        <taxon>Spirochaetales</taxon>
        <taxon>Treponemataceae</taxon>
        <taxon>Treponema</taxon>
    </lineage>
</organism>
<dbReference type="Proteomes" id="UP000016646">
    <property type="component" value="Unassembled WGS sequence"/>
</dbReference>
<dbReference type="InterPro" id="IPR010810">
    <property type="entry name" value="Flagellin_hook_IN_motif"/>
</dbReference>
<protein>
    <recommendedName>
        <fullName evidence="4">Flagellar hook-associated protein 1</fullName>
    </recommendedName>
</protein>
<dbReference type="PATRIC" id="fig|1125725.3.peg.2408"/>
<evidence type="ECO:0000256" key="2">
    <source>
        <dbReference type="ARBA" id="ARBA00004613"/>
    </source>
</evidence>
<dbReference type="GO" id="GO:0009424">
    <property type="term" value="C:bacterial-type flagellum hook"/>
    <property type="evidence" value="ECO:0007669"/>
    <property type="project" value="InterPro"/>
</dbReference>
<dbReference type="Proteomes" id="UP000016412">
    <property type="component" value="Unassembled WGS sequence"/>
</dbReference>
<evidence type="ECO:0000259" key="7">
    <source>
        <dbReference type="Pfam" id="PF06429"/>
    </source>
</evidence>
<dbReference type="OrthoDB" id="9802553at2"/>
<evidence type="ECO:0000256" key="5">
    <source>
        <dbReference type="ARBA" id="ARBA00022525"/>
    </source>
</evidence>
<keyword evidence="5" id="KW-0964">Secreted</keyword>
<sequence length="624" mass="69057">MGSTFSGIELGKRSIMAHTTAITTAGHNISNANTEGYSRQRVAFKEFDPLYLPELERPEEPGMIGQGVIASSIRRIRDELLDRRIVEQANQEAYWDTRSKYYTMLEQIYNEPDDVSIRSTMDKFWEAWQELSIHPENIASRQAIVTRGISLTDTINQRYESLQGVNTLINGDIDATVKQINNYAEQIAALNGEIVRSRGMGDNPNDLLDQRDLLVDKLSELVNCTASDRDKDEFMVHVDGRVLVQGSIPRSFDLRTVIDNNGNPRLIWGDTKNDAVVKGGRLGALIELRDVDIRSEMQSLNTMTMNFSDLVNDVHRNATGMNGTTGLDFFTSHPFVENVRGNYDYDADGRMDRSYIFRFTGRHTLNPQEQIGLAGTMTFSAPEGTVEVAYNATDTVADVIDRINDSNGEVKAYLDRNNNLVLKATTALSQSNPDFVIRHVEDSGMFLTGYAGILRESGEEGAYDYLRADAVDGLADGAQFAVTPQVNPSAYIAVNPLIRGDVKSVAAGFADTRGALASGDGRAAIEIALIRNTQVMIGHKRTFDDYFADSVTNVGLKGEQAATQTANQNKIMGDLRTLRESVSGVNIDEELADIIKFQHGYNAAASFISTWDNLVDTIINRIRA</sequence>
<feature type="domain" description="Flagellar basal-body/hook protein C-terminal" evidence="7">
    <location>
        <begin position="582"/>
        <end position="620"/>
    </location>
</feature>
<evidence type="ECO:0000313" key="9">
    <source>
        <dbReference type="EMBL" id="ERF59649.1"/>
    </source>
</evidence>
<dbReference type="PANTHER" id="PTHR30033:SF1">
    <property type="entry name" value="FLAGELLAR HOOK-ASSOCIATED PROTEIN 1"/>
    <property type="match status" value="1"/>
</dbReference>
<reference evidence="11 12" key="1">
    <citation type="submission" date="2013-08" db="EMBL/GenBank/DDBJ databases">
        <authorList>
            <person name="Durkin A.S."/>
            <person name="Haft D.R."/>
            <person name="McCorrison J."/>
            <person name="Torralba M."/>
            <person name="Gillis M."/>
            <person name="Haft D.H."/>
            <person name="Methe B."/>
            <person name="Sutton G."/>
            <person name="Nelson K.E."/>
        </authorList>
    </citation>
    <scope>NUCLEOTIDE SEQUENCE [LARGE SCALE GENOMIC DNA]</scope>
    <source>
        <strain evidence="10 12">ATCC 35536</strain>
        <strain evidence="9 11">VPI DR56BR1116</strain>
    </source>
</reference>
<keyword evidence="9" id="KW-0969">Cilium</keyword>
<dbReference type="SUPFAM" id="SSF64518">
    <property type="entry name" value="Phase 1 flagellin"/>
    <property type="match status" value="1"/>
</dbReference>
<dbReference type="GO" id="GO:0005198">
    <property type="term" value="F:structural molecule activity"/>
    <property type="evidence" value="ECO:0007669"/>
    <property type="project" value="InterPro"/>
</dbReference>
<dbReference type="GO" id="GO:0044780">
    <property type="term" value="P:bacterial-type flagellum assembly"/>
    <property type="evidence" value="ECO:0007669"/>
    <property type="project" value="InterPro"/>
</dbReference>
<comment type="caution">
    <text evidence="9">The sequence shown here is derived from an EMBL/GenBank/DDBJ whole genome shotgun (WGS) entry which is preliminary data.</text>
</comment>
<dbReference type="EMBL" id="AVQI01000008">
    <property type="protein sequence ID" value="ERK04929.1"/>
    <property type="molecule type" value="Genomic_DNA"/>
</dbReference>
<dbReference type="InterPro" id="IPR010930">
    <property type="entry name" value="Flg_bb/hook_C_dom"/>
</dbReference>
<evidence type="ECO:0000256" key="4">
    <source>
        <dbReference type="ARBA" id="ARBA00016244"/>
    </source>
</evidence>
<name>U1GSP9_TRESO</name>
<dbReference type="NCBIfam" id="TIGR02492">
    <property type="entry name" value="flgK_ends"/>
    <property type="match status" value="1"/>
</dbReference>
<dbReference type="Pfam" id="PF06429">
    <property type="entry name" value="Flg_bbr_C"/>
    <property type="match status" value="1"/>
</dbReference>
<dbReference type="InterPro" id="IPR053927">
    <property type="entry name" value="FlgK_helical"/>
</dbReference>
<keyword evidence="6" id="KW-0975">Bacterial flagellum</keyword>